<organism evidence="2 3">
    <name type="scientific">Neurospora intermedia</name>
    <dbReference type="NCBI Taxonomy" id="5142"/>
    <lineage>
        <taxon>Eukaryota</taxon>
        <taxon>Fungi</taxon>
        <taxon>Dikarya</taxon>
        <taxon>Ascomycota</taxon>
        <taxon>Pezizomycotina</taxon>
        <taxon>Sordariomycetes</taxon>
        <taxon>Sordariomycetidae</taxon>
        <taxon>Sordariales</taxon>
        <taxon>Sordariaceae</taxon>
        <taxon>Neurospora</taxon>
    </lineage>
</organism>
<protein>
    <recommendedName>
        <fullName evidence="4">HNH nuclease domain-containing protein</fullName>
    </recommendedName>
</protein>
<evidence type="ECO:0000313" key="2">
    <source>
        <dbReference type="EMBL" id="KAL0471592.1"/>
    </source>
</evidence>
<comment type="caution">
    <text evidence="2">The sequence shown here is derived from an EMBL/GenBank/DDBJ whole genome shotgun (WGS) entry which is preliminary data.</text>
</comment>
<evidence type="ECO:0000256" key="1">
    <source>
        <dbReference type="SAM" id="MobiDB-lite"/>
    </source>
</evidence>
<keyword evidence="3" id="KW-1185">Reference proteome</keyword>
<accession>A0ABR3DFZ4</accession>
<evidence type="ECO:0000313" key="3">
    <source>
        <dbReference type="Proteomes" id="UP001451303"/>
    </source>
</evidence>
<name>A0ABR3DFZ4_NEUIN</name>
<evidence type="ECO:0008006" key="4">
    <source>
        <dbReference type="Google" id="ProtNLM"/>
    </source>
</evidence>
<feature type="compositionally biased region" description="Acidic residues" evidence="1">
    <location>
        <begin position="40"/>
        <end position="51"/>
    </location>
</feature>
<dbReference type="Proteomes" id="UP001451303">
    <property type="component" value="Unassembled WGS sequence"/>
</dbReference>
<reference evidence="2 3" key="1">
    <citation type="submission" date="2023-09" db="EMBL/GenBank/DDBJ databases">
        <title>Multi-omics analysis of a traditional fermented food reveals byproduct-associated fungal strains for waste-to-food upcycling.</title>
        <authorList>
            <consortium name="Lawrence Berkeley National Laboratory"/>
            <person name="Rekdal V.M."/>
            <person name="Villalobos-Escobedo J.M."/>
            <person name="Rodriguez-Valeron N."/>
            <person name="Garcia M.O."/>
            <person name="Vasquez D.P."/>
            <person name="Damayanti I."/>
            <person name="Sorensen P.M."/>
            <person name="Baidoo E.E."/>
            <person name="De Carvalho A.C."/>
            <person name="Riley R."/>
            <person name="Lipzen A."/>
            <person name="He G."/>
            <person name="Yan M."/>
            <person name="Haridas S."/>
            <person name="Daum C."/>
            <person name="Yoshinaga Y."/>
            <person name="Ng V."/>
            <person name="Grigoriev I.V."/>
            <person name="Munk R."/>
            <person name="Nuraida L."/>
            <person name="Wijaya C.H."/>
            <person name="Morales P.-C."/>
            <person name="Keasling J.D."/>
        </authorList>
    </citation>
    <scope>NUCLEOTIDE SEQUENCE [LARGE SCALE GENOMIC DNA]</scope>
    <source>
        <strain evidence="2 3">FGSC 2613</strain>
    </source>
</reference>
<sequence>MTSSGSKNRTSSLAPASLVLTPMPWTRLEPWISHRGKQEEQEEEEEEEEENSTLNFDRVHETLFLLIVQMHTTAKARFQGRKHVQNDDYRKKTNEAVNTHAAAGNVTTNPALIASAHIFPNGRQLRKLHDIIHYTLPQGRVSILGLNGNQADALRLASVGHATIHTLATPNPFCPCSSAPPRFPFRASRPLVYPLLPPASPFINAGIPGQAGVLCSATAAGIMPWETDHPFPTINLPILYPSRPQIGESDKGPSSHVHVPCPWNKSHPSIHLSMISINGPKTHNRVINTLAPCQEVVARLDKPDIQSQEKVKLSSIHPEWRLLGYQHSNMLARFLTCTLWLVLIAPEYFLPDTRFRYAHFRYFDSNYRHKRLTEYSINGLYPKVFGKPSGNSPTQWSGVQAHMEVDEHQAAQNHRSPKVLQHKVDRDIEYSLHRSCAWIEKPTPKFVKDAGWKILPRSMNGINADSRRPSMSLASSYQLSLSKEDDITHDLS</sequence>
<proteinExistence type="predicted"/>
<dbReference type="EMBL" id="JAVLET010000003">
    <property type="protein sequence ID" value="KAL0471592.1"/>
    <property type="molecule type" value="Genomic_DNA"/>
</dbReference>
<gene>
    <name evidence="2" type="ORF">QR685DRAFT_585290</name>
</gene>
<feature type="region of interest" description="Disordered" evidence="1">
    <location>
        <begin position="34"/>
        <end position="54"/>
    </location>
</feature>